<evidence type="ECO:0000313" key="1">
    <source>
        <dbReference type="EMBL" id="ABK53740.1"/>
    </source>
</evidence>
<dbReference type="KEGG" id="ace:Acel_1968"/>
<reference evidence="1 2" key="1">
    <citation type="journal article" date="2009" name="Genome Res.">
        <title>Complete genome of the cellulolytic thermophile Acidothermus cellulolyticus 11B provides insights into its ecophysiological and evolutionary adaptations.</title>
        <authorList>
            <person name="Barabote R.D."/>
            <person name="Xie G."/>
            <person name="Leu D.H."/>
            <person name="Normand P."/>
            <person name="Necsulea A."/>
            <person name="Daubin V."/>
            <person name="Medigue C."/>
            <person name="Adney W.S."/>
            <person name="Xu X.C."/>
            <person name="Lapidus A."/>
            <person name="Parales R.E."/>
            <person name="Detter C."/>
            <person name="Pujic P."/>
            <person name="Bruce D."/>
            <person name="Lavire C."/>
            <person name="Challacombe J.F."/>
            <person name="Brettin T.S."/>
            <person name="Berry A.M."/>
        </authorList>
    </citation>
    <scope>NUCLEOTIDE SEQUENCE [LARGE SCALE GENOMIC DNA]</scope>
    <source>
        <strain evidence="2">ATCC 43068 / DSM 8971 / 11B</strain>
    </source>
</reference>
<dbReference type="InParanoid" id="A0LWD0"/>
<organism evidence="1 2">
    <name type="scientific">Acidothermus cellulolyticus (strain ATCC 43068 / DSM 8971 / 11B)</name>
    <dbReference type="NCBI Taxonomy" id="351607"/>
    <lineage>
        <taxon>Bacteria</taxon>
        <taxon>Bacillati</taxon>
        <taxon>Actinomycetota</taxon>
        <taxon>Actinomycetes</taxon>
        <taxon>Acidothermales</taxon>
        <taxon>Acidothermaceae</taxon>
        <taxon>Acidothermus</taxon>
    </lineage>
</organism>
<dbReference type="AlphaFoldDB" id="A0LWD0"/>
<sequence>MRRFEATVIGSLPPFSAERRAHVRRSAYGTSESHLRVRLAYKVICVLQRRARAEAEVLPAGLRHLHCLAQALTCLETASARNLRVIITVPTPQLAGVVVTLGATLVNRLCRDCPHTRLEVGARVTGWLSGEFIDASLDRMSDEELMFAGVHFRGDRGSVHRLPEGFPERSRWRLPDELRREVAEALKCNPEIAGQRLSASAAHPVVVVGEWSTFLKDVDLLAKASPVLHVRGRMHSGRLEEWFRHPVLTERTIPQPERIPWARELQPRLILFTGSAAWARSSRSVWPNVPIILLLSRRSPAASRVASVISVSGWPAPRNLPPTLVSLLKPTAGLEIFCRIEPETTCDEEDMW</sequence>
<keyword evidence="2" id="KW-1185">Reference proteome</keyword>
<proteinExistence type="predicted"/>
<name>A0LWD0_ACIC1</name>
<evidence type="ECO:0000313" key="2">
    <source>
        <dbReference type="Proteomes" id="UP000008221"/>
    </source>
</evidence>
<protein>
    <submittedName>
        <fullName evidence="1">Uncharacterized protein</fullName>
    </submittedName>
</protein>
<dbReference type="Proteomes" id="UP000008221">
    <property type="component" value="Chromosome"/>
</dbReference>
<accession>A0LWD0</accession>
<dbReference type="EMBL" id="CP000481">
    <property type="protein sequence ID" value="ABK53740.1"/>
    <property type="molecule type" value="Genomic_DNA"/>
</dbReference>
<dbReference type="HOGENOM" id="CLU_786719_0_0_11"/>
<gene>
    <name evidence="1" type="ordered locus">Acel_1968</name>
</gene>